<dbReference type="GO" id="GO:0000380">
    <property type="term" value="P:alternative mRNA splicing, via spliceosome"/>
    <property type="evidence" value="ECO:0007669"/>
    <property type="project" value="TreeGrafter"/>
</dbReference>
<dbReference type="GO" id="GO:0003723">
    <property type="term" value="F:RNA binding"/>
    <property type="evidence" value="ECO:0007669"/>
    <property type="project" value="UniProtKB-UniRule"/>
</dbReference>
<dbReference type="RefSeq" id="XP_067922017.1">
    <property type="nucleotide sequence ID" value="XM_068066009.1"/>
</dbReference>
<dbReference type="InterPro" id="IPR035979">
    <property type="entry name" value="RBD_domain_sf"/>
</dbReference>
<dbReference type="GO" id="GO:0006376">
    <property type="term" value="P:mRNA splice site recognition"/>
    <property type="evidence" value="ECO:0007669"/>
    <property type="project" value="TreeGrafter"/>
</dbReference>
<organism evidence="4 5">
    <name type="scientific">Cystoisospora suis</name>
    <dbReference type="NCBI Taxonomy" id="483139"/>
    <lineage>
        <taxon>Eukaryota</taxon>
        <taxon>Sar</taxon>
        <taxon>Alveolata</taxon>
        <taxon>Apicomplexa</taxon>
        <taxon>Conoidasida</taxon>
        <taxon>Coccidia</taxon>
        <taxon>Eucoccidiorida</taxon>
        <taxon>Eimeriorina</taxon>
        <taxon>Sarcocystidae</taxon>
        <taxon>Cystoisospora</taxon>
    </lineage>
</organism>
<dbReference type="PANTHER" id="PTHR47330:SF1">
    <property type="entry name" value="POLY(U)-BINDING-SPLICING FACTOR PUF60"/>
    <property type="match status" value="1"/>
</dbReference>
<evidence type="ECO:0000259" key="3">
    <source>
        <dbReference type="PROSITE" id="PS50102"/>
    </source>
</evidence>
<feature type="region of interest" description="Disordered" evidence="2">
    <location>
        <begin position="1"/>
        <end position="44"/>
    </location>
</feature>
<dbReference type="Pfam" id="PF00076">
    <property type="entry name" value="RRM_1"/>
    <property type="match status" value="1"/>
</dbReference>
<keyword evidence="1" id="KW-0694">RNA-binding</keyword>
<evidence type="ECO:0000256" key="2">
    <source>
        <dbReference type="SAM" id="MobiDB-lite"/>
    </source>
</evidence>
<dbReference type="SUPFAM" id="SSF54928">
    <property type="entry name" value="RNA-binding domain, RBD"/>
    <property type="match status" value="1"/>
</dbReference>
<dbReference type="SMART" id="SM00360">
    <property type="entry name" value="RRM"/>
    <property type="match status" value="1"/>
</dbReference>
<dbReference type="Gene3D" id="3.30.70.330">
    <property type="match status" value="1"/>
</dbReference>
<dbReference type="InterPro" id="IPR051974">
    <property type="entry name" value="PUF60_regulator"/>
</dbReference>
<keyword evidence="5" id="KW-1185">Reference proteome</keyword>
<dbReference type="InterPro" id="IPR012677">
    <property type="entry name" value="Nucleotide-bd_a/b_plait_sf"/>
</dbReference>
<comment type="caution">
    <text evidence="4">The sequence shown here is derived from an EMBL/GenBank/DDBJ whole genome shotgun (WGS) entry which is preliminary data.</text>
</comment>
<dbReference type="GO" id="GO:0071013">
    <property type="term" value="C:catalytic step 2 spliceosome"/>
    <property type="evidence" value="ECO:0007669"/>
    <property type="project" value="TreeGrafter"/>
</dbReference>
<dbReference type="GO" id="GO:0000381">
    <property type="term" value="P:regulation of alternative mRNA splicing, via spliceosome"/>
    <property type="evidence" value="ECO:0007669"/>
    <property type="project" value="TreeGrafter"/>
</dbReference>
<dbReference type="InterPro" id="IPR000504">
    <property type="entry name" value="RRM_dom"/>
</dbReference>
<sequence length="144" mass="15935">MPSRRSRSRSRSPRRDDASREEKKRKKRTGWDVGAEEAGTATTPGLPGAAIGGLGLQALAQQQNNLLLQNFHNKAMCRIYVGSLDYYLTELEIKSVFQAFGTIVSVDMPKEGDRSKGFCFVEYASPEAADMALSTMQNFVLKGR</sequence>
<feature type="compositionally biased region" description="Basic and acidic residues" evidence="2">
    <location>
        <begin position="13"/>
        <end position="22"/>
    </location>
</feature>
<dbReference type="PANTHER" id="PTHR47330">
    <property type="entry name" value="POLY(U)-BINDING-SPLICING FACTOR PUF60-B-RELATED"/>
    <property type="match status" value="1"/>
</dbReference>
<evidence type="ECO:0000313" key="5">
    <source>
        <dbReference type="Proteomes" id="UP000221165"/>
    </source>
</evidence>
<evidence type="ECO:0000256" key="1">
    <source>
        <dbReference type="PROSITE-ProRule" id="PRU00176"/>
    </source>
</evidence>
<gene>
    <name evidence="4" type="ORF">CSUI_005841</name>
</gene>
<dbReference type="CDD" id="cd00590">
    <property type="entry name" value="RRM_SF"/>
    <property type="match status" value="1"/>
</dbReference>
<accession>A0A2C6KVN6</accession>
<feature type="compositionally biased region" description="Basic residues" evidence="2">
    <location>
        <begin position="1"/>
        <end position="12"/>
    </location>
</feature>
<dbReference type="EMBL" id="MIGC01002855">
    <property type="protein sequence ID" value="PHJ20328.1"/>
    <property type="molecule type" value="Genomic_DNA"/>
</dbReference>
<proteinExistence type="predicted"/>
<dbReference type="AlphaFoldDB" id="A0A2C6KVN6"/>
<dbReference type="VEuPathDB" id="ToxoDB:CSUI_005841"/>
<dbReference type="GeneID" id="94429220"/>
<evidence type="ECO:0000313" key="4">
    <source>
        <dbReference type="EMBL" id="PHJ20328.1"/>
    </source>
</evidence>
<dbReference type="PROSITE" id="PS50102">
    <property type="entry name" value="RRM"/>
    <property type="match status" value="1"/>
</dbReference>
<name>A0A2C6KVN6_9APIC</name>
<dbReference type="GO" id="GO:0071011">
    <property type="term" value="C:precatalytic spliceosome"/>
    <property type="evidence" value="ECO:0007669"/>
    <property type="project" value="TreeGrafter"/>
</dbReference>
<dbReference type="OrthoDB" id="272703at2759"/>
<protein>
    <submittedName>
        <fullName evidence="4">Rna recognition motif-containing protein</fullName>
    </submittedName>
</protein>
<feature type="domain" description="RRM" evidence="3">
    <location>
        <begin position="77"/>
        <end position="144"/>
    </location>
</feature>
<dbReference type="Proteomes" id="UP000221165">
    <property type="component" value="Unassembled WGS sequence"/>
</dbReference>
<reference evidence="4 5" key="1">
    <citation type="journal article" date="2017" name="Int. J. Parasitol.">
        <title>The genome of the protozoan parasite Cystoisospora suis and a reverse vaccinology approach to identify vaccine candidates.</title>
        <authorList>
            <person name="Palmieri N."/>
            <person name="Shrestha A."/>
            <person name="Ruttkowski B."/>
            <person name="Beck T."/>
            <person name="Vogl C."/>
            <person name="Tomley F."/>
            <person name="Blake D.P."/>
            <person name="Joachim A."/>
        </authorList>
    </citation>
    <scope>NUCLEOTIDE SEQUENCE [LARGE SCALE GENOMIC DNA]</scope>
    <source>
        <strain evidence="4 5">Wien I</strain>
    </source>
</reference>